<evidence type="ECO:0000313" key="4">
    <source>
        <dbReference type="WBParaSite" id="SSLN_0000134301-mRNA-1"/>
    </source>
</evidence>
<dbReference type="AlphaFoldDB" id="A0A183SAP3"/>
<evidence type="ECO:0000313" key="2">
    <source>
        <dbReference type="EMBL" id="VDL87373.1"/>
    </source>
</evidence>
<name>A0A183SAP3_SCHSO</name>
<reference evidence="4" key="1">
    <citation type="submission" date="2016-06" db="UniProtKB">
        <authorList>
            <consortium name="WormBaseParasite"/>
        </authorList>
    </citation>
    <scope>IDENTIFICATION</scope>
</reference>
<organism evidence="4">
    <name type="scientific">Schistocephalus solidus</name>
    <name type="common">Tapeworm</name>
    <dbReference type="NCBI Taxonomy" id="70667"/>
    <lineage>
        <taxon>Eukaryota</taxon>
        <taxon>Metazoa</taxon>
        <taxon>Spiralia</taxon>
        <taxon>Lophotrochozoa</taxon>
        <taxon>Platyhelminthes</taxon>
        <taxon>Cestoda</taxon>
        <taxon>Eucestoda</taxon>
        <taxon>Diphyllobothriidea</taxon>
        <taxon>Diphyllobothriidae</taxon>
        <taxon>Schistocephalus</taxon>
    </lineage>
</organism>
<dbReference type="EMBL" id="UYSU01002257">
    <property type="protein sequence ID" value="VDL87373.1"/>
    <property type="molecule type" value="Genomic_DNA"/>
</dbReference>
<evidence type="ECO:0000313" key="3">
    <source>
        <dbReference type="Proteomes" id="UP000275846"/>
    </source>
</evidence>
<dbReference type="Proteomes" id="UP000275846">
    <property type="component" value="Unassembled WGS sequence"/>
</dbReference>
<keyword evidence="3" id="KW-1185">Reference proteome</keyword>
<protein>
    <submittedName>
        <fullName evidence="2 4">Uncharacterized protein</fullName>
    </submittedName>
</protein>
<dbReference type="WBParaSite" id="SSLN_0000134301-mRNA-1">
    <property type="protein sequence ID" value="SSLN_0000134301-mRNA-1"/>
    <property type="gene ID" value="SSLN_0000134301"/>
</dbReference>
<accession>A0A183SAP3</accession>
<gene>
    <name evidence="2" type="ORF">SSLN_LOCUS1291</name>
</gene>
<feature type="region of interest" description="Disordered" evidence="1">
    <location>
        <begin position="1"/>
        <end position="22"/>
    </location>
</feature>
<reference evidence="2 3" key="2">
    <citation type="submission" date="2018-11" db="EMBL/GenBank/DDBJ databases">
        <authorList>
            <consortium name="Pathogen Informatics"/>
        </authorList>
    </citation>
    <scope>NUCLEOTIDE SEQUENCE [LARGE SCALE GENOMIC DNA]</scope>
    <source>
        <strain evidence="2 3">NST_G2</strain>
    </source>
</reference>
<proteinExistence type="predicted"/>
<sequence>MEHPRPPTTSAANEDGVDHTTVKPRLMRNHKGSAGVTTTRVNQAYLPLLVRDSIAVLLLRGVQPSEQSLALQTHLLSQSAEPLVPAIPVSFSFRSK</sequence>
<dbReference type="OrthoDB" id="10667311at2759"/>
<evidence type="ECO:0000256" key="1">
    <source>
        <dbReference type="SAM" id="MobiDB-lite"/>
    </source>
</evidence>